<dbReference type="EMBL" id="JAADJT010000012">
    <property type="protein sequence ID" value="NGZ87328.1"/>
    <property type="molecule type" value="Genomic_DNA"/>
</dbReference>
<organism evidence="4 5">
    <name type="scientific">Duganella aceris</name>
    <dbReference type="NCBI Taxonomy" id="2703883"/>
    <lineage>
        <taxon>Bacteria</taxon>
        <taxon>Pseudomonadati</taxon>
        <taxon>Pseudomonadota</taxon>
        <taxon>Betaproteobacteria</taxon>
        <taxon>Burkholderiales</taxon>
        <taxon>Oxalobacteraceae</taxon>
        <taxon>Telluria group</taxon>
        <taxon>Duganella</taxon>
    </lineage>
</organism>
<evidence type="ECO:0000256" key="1">
    <source>
        <dbReference type="ARBA" id="ARBA00022801"/>
    </source>
</evidence>
<gene>
    <name evidence="4" type="ORF">GW587_24100</name>
</gene>
<dbReference type="PIRSF" id="PIRSF005962">
    <property type="entry name" value="Pept_M20D_amidohydro"/>
    <property type="match status" value="1"/>
</dbReference>
<feature type="domain" description="Peptidase M20 dimerisation" evidence="3">
    <location>
        <begin position="225"/>
        <end position="318"/>
    </location>
</feature>
<protein>
    <submittedName>
        <fullName evidence="4">Amidohydrolase</fullName>
    </submittedName>
</protein>
<dbReference type="InterPro" id="IPR002933">
    <property type="entry name" value="Peptidase_M20"/>
</dbReference>
<dbReference type="InterPro" id="IPR011650">
    <property type="entry name" value="Peptidase_M20_dimer"/>
</dbReference>
<dbReference type="NCBIfam" id="TIGR01891">
    <property type="entry name" value="amidohydrolases"/>
    <property type="match status" value="1"/>
</dbReference>
<feature type="chain" id="PRO_5046875415" evidence="2">
    <location>
        <begin position="22"/>
        <end position="432"/>
    </location>
</feature>
<dbReference type="PANTHER" id="PTHR11014">
    <property type="entry name" value="PEPTIDASE M20 FAMILY MEMBER"/>
    <property type="match status" value="1"/>
</dbReference>
<dbReference type="InterPro" id="IPR036264">
    <property type="entry name" value="Bact_exopeptidase_dim_dom"/>
</dbReference>
<evidence type="ECO:0000313" key="4">
    <source>
        <dbReference type="EMBL" id="NGZ87328.1"/>
    </source>
</evidence>
<name>A0ABX0FS61_9BURK</name>
<evidence type="ECO:0000313" key="5">
    <source>
        <dbReference type="Proteomes" id="UP000666369"/>
    </source>
</evidence>
<keyword evidence="1" id="KW-0378">Hydrolase</keyword>
<dbReference type="Gene3D" id="3.40.630.10">
    <property type="entry name" value="Zn peptidases"/>
    <property type="match status" value="1"/>
</dbReference>
<dbReference type="Gene3D" id="3.30.70.360">
    <property type="match status" value="1"/>
</dbReference>
<dbReference type="RefSeq" id="WP_166107415.1">
    <property type="nucleotide sequence ID" value="NZ_JAADJT010000012.1"/>
</dbReference>
<keyword evidence="5" id="KW-1185">Reference proteome</keyword>
<dbReference type="Proteomes" id="UP000666369">
    <property type="component" value="Unassembled WGS sequence"/>
</dbReference>
<dbReference type="Pfam" id="PF07687">
    <property type="entry name" value="M20_dimer"/>
    <property type="match status" value="1"/>
</dbReference>
<evidence type="ECO:0000256" key="2">
    <source>
        <dbReference type="SAM" id="SignalP"/>
    </source>
</evidence>
<sequence length="432" mass="44872">MKIKLIAAACALLALPPVASAASPEIERLIAAATPGLIAIRHDIHQHPELGNRETRTSALVAERLRKLGLEVRTGIARTGVVAVLKGGLPGPVIGLRSELDALPVTELSGLPYASTVKTEYDGKQVGVGHVCGHDIHIAILLGVAEVLAADRGHLRGTVKFIFQPAEEGAPEGEEGGAALMIKEGVLQAPTPEVFFSTHVGAGKAGAISVSRDRTTAAADVFVARVIGKSTHAAMPWRGVDPVPPTALAILALQTIPSRQSDLSLPPPVISIGKIEGGVRQNIIPGEVRLEGTIRSVTKAQRDDVVARLERTFKDTAESAGASADFKLVGAGYPAGFNNAALVDRLLPVLRAASTSGEVRIASGVYAADDMAEFSTRIPSVGFGLGATPDGVDPRTAASNHSPYFVADDSVIAVGVRAFTELIAAYGEPVRT</sequence>
<proteinExistence type="predicted"/>
<dbReference type="SUPFAM" id="SSF53187">
    <property type="entry name" value="Zn-dependent exopeptidases"/>
    <property type="match status" value="1"/>
</dbReference>
<dbReference type="InterPro" id="IPR017439">
    <property type="entry name" value="Amidohydrolase"/>
</dbReference>
<feature type="signal peptide" evidence="2">
    <location>
        <begin position="1"/>
        <end position="21"/>
    </location>
</feature>
<reference evidence="5" key="1">
    <citation type="submission" date="2023-07" db="EMBL/GenBank/DDBJ databases">
        <title>Duganella aceri sp. nov., isolated from tree sap.</title>
        <authorList>
            <person name="Kim I.S."/>
        </authorList>
    </citation>
    <scope>NUCLEOTIDE SEQUENCE [LARGE SCALE GENOMIC DNA]</scope>
    <source>
        <strain evidence="5">SAP-35</strain>
    </source>
</reference>
<dbReference type="Pfam" id="PF01546">
    <property type="entry name" value="Peptidase_M20"/>
    <property type="match status" value="1"/>
</dbReference>
<comment type="caution">
    <text evidence="4">The sequence shown here is derived from an EMBL/GenBank/DDBJ whole genome shotgun (WGS) entry which is preliminary data.</text>
</comment>
<dbReference type="SUPFAM" id="SSF55031">
    <property type="entry name" value="Bacterial exopeptidase dimerisation domain"/>
    <property type="match status" value="1"/>
</dbReference>
<dbReference type="PANTHER" id="PTHR11014:SF63">
    <property type="entry name" value="METALLOPEPTIDASE, PUTATIVE (AFU_ORTHOLOGUE AFUA_6G09600)-RELATED"/>
    <property type="match status" value="1"/>
</dbReference>
<keyword evidence="2" id="KW-0732">Signal</keyword>
<accession>A0ABX0FS61</accession>
<evidence type="ECO:0000259" key="3">
    <source>
        <dbReference type="Pfam" id="PF07687"/>
    </source>
</evidence>